<dbReference type="InterPro" id="IPR011206">
    <property type="entry name" value="Citrate_lyase_beta/mcl1/mcl2"/>
</dbReference>
<feature type="domain" description="HpcH/HpaI aldolase/citrate lyase" evidence="6">
    <location>
        <begin position="13"/>
        <end position="214"/>
    </location>
</feature>
<accession>A0A6B3SIN7</accession>
<evidence type="ECO:0000256" key="3">
    <source>
        <dbReference type="ARBA" id="ARBA00022842"/>
    </source>
</evidence>
<comment type="caution">
    <text evidence="7">The sequence shown here is derived from an EMBL/GenBank/DDBJ whole genome shotgun (WGS) entry which is preliminary data.</text>
</comment>
<dbReference type="RefSeq" id="WP_163960933.1">
    <property type="nucleotide sequence ID" value="NZ_JAAIVB010000012.1"/>
</dbReference>
<reference evidence="7 8" key="1">
    <citation type="submission" date="2020-02" db="EMBL/GenBank/DDBJ databases">
        <authorList>
            <person name="Kim M.K."/>
        </authorList>
    </citation>
    <scope>NUCLEOTIDE SEQUENCE [LARGE SCALE GENOMIC DNA]</scope>
    <source>
        <strain evidence="7 8">17J57-3</strain>
    </source>
</reference>
<dbReference type="GO" id="GO:0000287">
    <property type="term" value="F:magnesium ion binding"/>
    <property type="evidence" value="ECO:0007669"/>
    <property type="project" value="TreeGrafter"/>
</dbReference>
<name>A0A6B3SIN7_9BURK</name>
<dbReference type="GO" id="GO:0006107">
    <property type="term" value="P:oxaloacetate metabolic process"/>
    <property type="evidence" value="ECO:0007669"/>
    <property type="project" value="TreeGrafter"/>
</dbReference>
<dbReference type="InterPro" id="IPR040442">
    <property type="entry name" value="Pyrv_kinase-like_dom_sf"/>
</dbReference>
<evidence type="ECO:0000313" key="8">
    <source>
        <dbReference type="Proteomes" id="UP000482155"/>
    </source>
</evidence>
<feature type="binding site" evidence="4">
    <location>
        <position position="121"/>
    </location>
    <ligand>
        <name>substrate</name>
    </ligand>
</feature>
<evidence type="ECO:0000256" key="4">
    <source>
        <dbReference type="PIRSR" id="PIRSR015582-1"/>
    </source>
</evidence>
<dbReference type="Pfam" id="PF03328">
    <property type="entry name" value="HpcH_HpaI"/>
    <property type="match status" value="1"/>
</dbReference>
<keyword evidence="2 5" id="KW-0479">Metal-binding</keyword>
<feature type="binding site" evidence="5">
    <location>
        <position position="121"/>
    </location>
    <ligand>
        <name>Mg(2+)</name>
        <dbReference type="ChEBI" id="CHEBI:18420"/>
    </ligand>
</feature>
<evidence type="ECO:0000313" key="7">
    <source>
        <dbReference type="EMBL" id="NEX60458.1"/>
    </source>
</evidence>
<dbReference type="SUPFAM" id="SSF51621">
    <property type="entry name" value="Phosphoenolpyruvate/pyruvate domain"/>
    <property type="match status" value="1"/>
</dbReference>
<dbReference type="InterPro" id="IPR015813">
    <property type="entry name" value="Pyrv/PenolPyrv_kinase-like_dom"/>
</dbReference>
<dbReference type="PANTHER" id="PTHR32308">
    <property type="entry name" value="LYASE BETA SUBUNIT, PUTATIVE (AFU_ORTHOLOGUE AFUA_4G13030)-RELATED"/>
    <property type="match status" value="1"/>
</dbReference>
<protein>
    <submittedName>
        <fullName evidence="7">CoA ester lyase</fullName>
    </submittedName>
</protein>
<feature type="binding site" evidence="4">
    <location>
        <position position="70"/>
    </location>
    <ligand>
        <name>substrate</name>
    </ligand>
</feature>
<gene>
    <name evidence="7" type="ORF">G3574_05160</name>
</gene>
<dbReference type="PANTHER" id="PTHR32308:SF10">
    <property type="entry name" value="CITRATE LYASE SUBUNIT BETA"/>
    <property type="match status" value="1"/>
</dbReference>
<evidence type="ECO:0000256" key="2">
    <source>
        <dbReference type="ARBA" id="ARBA00022723"/>
    </source>
</evidence>
<proteinExistence type="predicted"/>
<evidence type="ECO:0000256" key="5">
    <source>
        <dbReference type="PIRSR" id="PIRSR015582-2"/>
    </source>
</evidence>
<dbReference type="InterPro" id="IPR005000">
    <property type="entry name" value="Aldolase/citrate-lyase_domain"/>
</dbReference>
<comment type="cofactor">
    <cofactor evidence="1">
        <name>Mg(2+)</name>
        <dbReference type="ChEBI" id="CHEBI:18420"/>
    </cofactor>
</comment>
<dbReference type="Gene3D" id="3.20.20.60">
    <property type="entry name" value="Phosphoenolpyruvate-binding domains"/>
    <property type="match status" value="1"/>
</dbReference>
<feature type="binding site" evidence="5">
    <location>
        <position position="147"/>
    </location>
    <ligand>
        <name>Mg(2+)</name>
        <dbReference type="ChEBI" id="CHEBI:18420"/>
    </ligand>
</feature>
<keyword evidence="3 5" id="KW-0460">Magnesium</keyword>
<dbReference type="Proteomes" id="UP000482155">
    <property type="component" value="Unassembled WGS sequence"/>
</dbReference>
<dbReference type="GO" id="GO:0016829">
    <property type="term" value="F:lyase activity"/>
    <property type="evidence" value="ECO:0007669"/>
    <property type="project" value="UniProtKB-KW"/>
</dbReference>
<dbReference type="EMBL" id="JAAIVB010000012">
    <property type="protein sequence ID" value="NEX60458.1"/>
    <property type="molecule type" value="Genomic_DNA"/>
</dbReference>
<dbReference type="AlphaFoldDB" id="A0A6B3SIN7"/>
<evidence type="ECO:0000259" key="6">
    <source>
        <dbReference type="Pfam" id="PF03328"/>
    </source>
</evidence>
<keyword evidence="7" id="KW-0456">Lyase</keyword>
<evidence type="ECO:0000256" key="1">
    <source>
        <dbReference type="ARBA" id="ARBA00001946"/>
    </source>
</evidence>
<keyword evidence="8" id="KW-1185">Reference proteome</keyword>
<sequence length="284" mass="29923">MADLADLAKITARSYLFVPASRPERFERACAAGADAVIVDLEDAVPPAGKTAARDALRAWLSPRHEVLVRINAADTEWFENDLALCGMPGVAGVVLPKADSADVIGRVAAAGCRRIYPLMESGAGFARLQEVAAASGVRRLMFGSIDLKLDLGIEGDDEELAFFRSQLVLASRLAGLAPPVDGVCTAIDAEEEVRRDTLRARRFGFGGKLCIHPRQIGAVHAGFAPTAEEAAWAVRVLQAARDAQGAAVALDGKMIDRPVILRAERIAAMAARDAAGGKAGDAT</sequence>
<organism evidence="7 8">
    <name type="scientific">Noviherbaspirillum galbum</name>
    <dbReference type="NCBI Taxonomy" id="2709383"/>
    <lineage>
        <taxon>Bacteria</taxon>
        <taxon>Pseudomonadati</taxon>
        <taxon>Pseudomonadota</taxon>
        <taxon>Betaproteobacteria</taxon>
        <taxon>Burkholderiales</taxon>
        <taxon>Oxalobacteraceae</taxon>
        <taxon>Noviherbaspirillum</taxon>
    </lineage>
</organism>
<dbReference type="PIRSF" id="PIRSF015582">
    <property type="entry name" value="Cit_lyase_B"/>
    <property type="match status" value="1"/>
</dbReference>